<sequence length="448" mass="51703">MSAVSQITVLLKKLGSTYDDDSTDRWHHVRTIMILIGLATTLFLKNYVGEPLQCWPPAQWNDGWEAFAEAYCFVENTYFVPMNQSNLPAHHTREDQEMIYYQWVPFILLLMGLLFYVPRAIWKLFSFYTGLTLPEMMKSARTTGKTGAEGKGGPLAKALYREHTAVEKAGSIRYGSYLSNLYLFCKTLMLLNVFSQLLFINYWLGTAYTFWGLGIFWDMLHGRHWQESGHFPRVTYCDVTVRELGNVNNWTLQCVLMVNMFNEKIFIFMWFYFAFLLVITFFNWVIWLHRRLFGSVDFIKELVAQENFIPSTANVGKFKDRVLKNDGLLLIRMIDENAGRIFASEVARELWDLWDGESRERSSSGWVYPSNDSDYSDITPPSPQPVASSTPLKPFIPILIEGRSGKRLAHLEDELTPDSEWEDDATGPIGLHDSHFSEPDPPLADENH</sequence>
<evidence type="ECO:0000256" key="3">
    <source>
        <dbReference type="ARBA" id="ARBA00022448"/>
    </source>
</evidence>
<evidence type="ECO:0000256" key="8">
    <source>
        <dbReference type="ARBA" id="ARBA00022989"/>
    </source>
</evidence>
<keyword evidence="9 12" id="KW-0406">Ion transport</keyword>
<evidence type="ECO:0000256" key="12">
    <source>
        <dbReference type="RuleBase" id="RU010713"/>
    </source>
</evidence>
<evidence type="ECO:0000256" key="13">
    <source>
        <dbReference type="SAM" id="MobiDB-lite"/>
    </source>
</evidence>
<dbReference type="GO" id="GO:0005243">
    <property type="term" value="F:gap junction channel activity"/>
    <property type="evidence" value="ECO:0007669"/>
    <property type="project" value="TreeGrafter"/>
</dbReference>
<dbReference type="WBParaSite" id="MBELARI_LOCUS11872.2">
    <property type="protein sequence ID" value="MBELARI_LOCUS11872.2"/>
    <property type="gene ID" value="MBELARI_LOCUS11872"/>
</dbReference>
<comment type="similarity">
    <text evidence="12">Belongs to the pannexin family.</text>
</comment>
<evidence type="ECO:0000256" key="1">
    <source>
        <dbReference type="ARBA" id="ARBA00004610"/>
    </source>
</evidence>
<evidence type="ECO:0000256" key="10">
    <source>
        <dbReference type="ARBA" id="ARBA00023136"/>
    </source>
</evidence>
<evidence type="ECO:0000313" key="15">
    <source>
        <dbReference type="WBParaSite" id="MBELARI_LOCUS11872.2"/>
    </source>
</evidence>
<keyword evidence="14" id="KW-1185">Reference proteome</keyword>
<keyword evidence="10 12" id="KW-0472">Membrane</keyword>
<comment type="subcellular location">
    <subcellularLocation>
        <location evidence="1">Cell junction</location>
        <location evidence="1">Gap junction</location>
    </subcellularLocation>
    <subcellularLocation>
        <location evidence="2 12">Cell membrane</location>
        <topology evidence="2 12">Multi-pass membrane protein</topology>
    </subcellularLocation>
</comment>
<organism evidence="14 15">
    <name type="scientific">Mesorhabditis belari</name>
    <dbReference type="NCBI Taxonomy" id="2138241"/>
    <lineage>
        <taxon>Eukaryota</taxon>
        <taxon>Metazoa</taxon>
        <taxon>Ecdysozoa</taxon>
        <taxon>Nematoda</taxon>
        <taxon>Chromadorea</taxon>
        <taxon>Rhabditida</taxon>
        <taxon>Rhabditina</taxon>
        <taxon>Rhabditomorpha</taxon>
        <taxon>Rhabditoidea</taxon>
        <taxon>Rhabditidae</taxon>
        <taxon>Mesorhabditinae</taxon>
        <taxon>Mesorhabditis</taxon>
    </lineage>
</organism>
<dbReference type="Proteomes" id="UP000887575">
    <property type="component" value="Unassembled WGS sequence"/>
</dbReference>
<evidence type="ECO:0000313" key="14">
    <source>
        <dbReference type="Proteomes" id="UP000887575"/>
    </source>
</evidence>
<gene>
    <name evidence="12" type="primary">inx</name>
</gene>
<dbReference type="AlphaFoldDB" id="A0AAF3ED69"/>
<feature type="compositionally biased region" description="Acidic residues" evidence="13">
    <location>
        <begin position="414"/>
        <end position="425"/>
    </location>
</feature>
<evidence type="ECO:0000256" key="4">
    <source>
        <dbReference type="ARBA" id="ARBA00022475"/>
    </source>
</evidence>
<evidence type="ECO:0000256" key="5">
    <source>
        <dbReference type="ARBA" id="ARBA00022692"/>
    </source>
</evidence>
<accession>A0AAF3ED69</accession>
<keyword evidence="6" id="KW-0303">Gap junction</keyword>
<keyword evidence="4" id="KW-1003">Cell membrane</keyword>
<feature type="region of interest" description="Disordered" evidence="13">
    <location>
        <begin position="409"/>
        <end position="448"/>
    </location>
</feature>
<dbReference type="GO" id="GO:0005886">
    <property type="term" value="C:plasma membrane"/>
    <property type="evidence" value="ECO:0007669"/>
    <property type="project" value="UniProtKB-SubCell"/>
</dbReference>
<feature type="transmembrane region" description="Helical" evidence="12">
    <location>
        <begin position="99"/>
        <end position="117"/>
    </location>
</feature>
<evidence type="ECO:0000256" key="9">
    <source>
        <dbReference type="ARBA" id="ARBA00023065"/>
    </source>
</evidence>
<dbReference type="PRINTS" id="PR01262">
    <property type="entry name" value="INNEXIN"/>
</dbReference>
<evidence type="ECO:0000256" key="11">
    <source>
        <dbReference type="ARBA" id="ARBA00023303"/>
    </source>
</evidence>
<protein>
    <recommendedName>
        <fullName evidence="12">Innexin</fullName>
    </recommendedName>
</protein>
<dbReference type="InterPro" id="IPR000990">
    <property type="entry name" value="Innexin"/>
</dbReference>
<comment type="caution">
    <text evidence="12">Lacks conserved residue(s) required for the propagation of feature annotation.</text>
</comment>
<keyword evidence="8 12" id="KW-1133">Transmembrane helix</keyword>
<keyword evidence="5 12" id="KW-0812">Transmembrane</keyword>
<keyword evidence="11 12" id="KW-0407">Ion channel</keyword>
<reference evidence="15" key="1">
    <citation type="submission" date="2024-02" db="UniProtKB">
        <authorList>
            <consortium name="WormBaseParasite"/>
        </authorList>
    </citation>
    <scope>IDENTIFICATION</scope>
</reference>
<dbReference type="GO" id="GO:0005921">
    <property type="term" value="C:gap junction"/>
    <property type="evidence" value="ECO:0007669"/>
    <property type="project" value="UniProtKB-SubCell"/>
</dbReference>
<dbReference type="PANTHER" id="PTHR11893">
    <property type="entry name" value="INNEXIN"/>
    <property type="match status" value="1"/>
</dbReference>
<name>A0AAF3ED69_9BILA</name>
<keyword evidence="3 12" id="KW-0813">Transport</keyword>
<evidence type="ECO:0000256" key="6">
    <source>
        <dbReference type="ARBA" id="ARBA00022868"/>
    </source>
</evidence>
<feature type="transmembrane region" description="Helical" evidence="12">
    <location>
        <begin position="181"/>
        <end position="204"/>
    </location>
</feature>
<dbReference type="PROSITE" id="PS51013">
    <property type="entry name" value="PANNEXIN"/>
    <property type="match status" value="1"/>
</dbReference>
<evidence type="ECO:0000256" key="7">
    <source>
        <dbReference type="ARBA" id="ARBA00022949"/>
    </source>
</evidence>
<dbReference type="Pfam" id="PF00876">
    <property type="entry name" value="Innexin"/>
    <property type="match status" value="1"/>
</dbReference>
<keyword evidence="7" id="KW-0965">Cell junction</keyword>
<evidence type="ECO:0000256" key="2">
    <source>
        <dbReference type="ARBA" id="ARBA00004651"/>
    </source>
</evidence>
<dbReference type="PANTHER" id="PTHR11893:SF6">
    <property type="entry name" value="INNEXIN-16"/>
    <property type="match status" value="1"/>
</dbReference>
<comment type="function">
    <text evidence="12">Structural component of the gap junctions.</text>
</comment>
<proteinExistence type="inferred from homology"/>
<dbReference type="GO" id="GO:0034220">
    <property type="term" value="P:monoatomic ion transmembrane transport"/>
    <property type="evidence" value="ECO:0007669"/>
    <property type="project" value="UniProtKB-KW"/>
</dbReference>
<feature type="transmembrane region" description="Helical" evidence="12">
    <location>
        <begin position="265"/>
        <end position="286"/>
    </location>
</feature>